<dbReference type="EMBL" id="JACGWK010000016">
    <property type="protein sequence ID" value="KAL0311333.1"/>
    <property type="molecule type" value="Genomic_DNA"/>
</dbReference>
<protein>
    <submittedName>
        <fullName evidence="1">Uncharacterized protein</fullName>
    </submittedName>
</protein>
<sequence length="65" mass="7582">MAKIPKLRLFTTEVAPPRFISVTRRPLIKMLDTIDEEKAYASAVLSSFSIVLDRERYHRQDSPFE</sequence>
<reference evidence="1" key="2">
    <citation type="journal article" date="2024" name="Plant">
        <title>Genomic evolution and insights into agronomic trait innovations of Sesamum species.</title>
        <authorList>
            <person name="Miao H."/>
            <person name="Wang L."/>
            <person name="Qu L."/>
            <person name="Liu H."/>
            <person name="Sun Y."/>
            <person name="Le M."/>
            <person name="Wang Q."/>
            <person name="Wei S."/>
            <person name="Zheng Y."/>
            <person name="Lin W."/>
            <person name="Duan Y."/>
            <person name="Cao H."/>
            <person name="Xiong S."/>
            <person name="Wang X."/>
            <person name="Wei L."/>
            <person name="Li C."/>
            <person name="Ma Q."/>
            <person name="Ju M."/>
            <person name="Zhao R."/>
            <person name="Li G."/>
            <person name="Mu C."/>
            <person name="Tian Q."/>
            <person name="Mei H."/>
            <person name="Zhang T."/>
            <person name="Gao T."/>
            <person name="Zhang H."/>
        </authorList>
    </citation>
    <scope>NUCLEOTIDE SEQUENCE</scope>
    <source>
        <strain evidence="1">G01</strain>
    </source>
</reference>
<accession>A0AAW2L0B5</accession>
<name>A0AAW2L0B5_9LAMI</name>
<dbReference type="AlphaFoldDB" id="A0AAW2L0B5"/>
<dbReference type="PANTHER" id="PTHR35101:SF14">
    <property type="entry name" value="SULFOTRANSFERASE"/>
    <property type="match status" value="1"/>
</dbReference>
<gene>
    <name evidence="1" type="ORF">Sangu_2428000</name>
</gene>
<proteinExistence type="predicted"/>
<reference evidence="1" key="1">
    <citation type="submission" date="2020-06" db="EMBL/GenBank/DDBJ databases">
        <authorList>
            <person name="Li T."/>
            <person name="Hu X."/>
            <person name="Zhang T."/>
            <person name="Song X."/>
            <person name="Zhang H."/>
            <person name="Dai N."/>
            <person name="Sheng W."/>
            <person name="Hou X."/>
            <person name="Wei L."/>
        </authorList>
    </citation>
    <scope>NUCLEOTIDE SEQUENCE</scope>
    <source>
        <strain evidence="1">G01</strain>
        <tissue evidence="1">Leaf</tissue>
    </source>
</reference>
<comment type="caution">
    <text evidence="1">The sequence shown here is derived from an EMBL/GenBank/DDBJ whole genome shotgun (WGS) entry which is preliminary data.</text>
</comment>
<organism evidence="1">
    <name type="scientific">Sesamum angustifolium</name>
    <dbReference type="NCBI Taxonomy" id="2727405"/>
    <lineage>
        <taxon>Eukaryota</taxon>
        <taxon>Viridiplantae</taxon>
        <taxon>Streptophyta</taxon>
        <taxon>Embryophyta</taxon>
        <taxon>Tracheophyta</taxon>
        <taxon>Spermatophyta</taxon>
        <taxon>Magnoliopsida</taxon>
        <taxon>eudicotyledons</taxon>
        <taxon>Gunneridae</taxon>
        <taxon>Pentapetalae</taxon>
        <taxon>asterids</taxon>
        <taxon>lamiids</taxon>
        <taxon>Lamiales</taxon>
        <taxon>Pedaliaceae</taxon>
        <taxon>Sesamum</taxon>
    </lineage>
</organism>
<evidence type="ECO:0000313" key="1">
    <source>
        <dbReference type="EMBL" id="KAL0311333.1"/>
    </source>
</evidence>
<dbReference type="PANTHER" id="PTHR35101">
    <property type="entry name" value="OS02G0162600 PROTEIN"/>
    <property type="match status" value="1"/>
</dbReference>